<feature type="transmembrane region" description="Helical" evidence="7">
    <location>
        <begin position="33"/>
        <end position="54"/>
    </location>
</feature>
<feature type="transmembrane region" description="Helical" evidence="7">
    <location>
        <begin position="92"/>
        <end position="115"/>
    </location>
</feature>
<protein>
    <recommendedName>
        <fullName evidence="10">Rab5-interacting</fullName>
    </recommendedName>
</protein>
<dbReference type="OrthoDB" id="286395at2759"/>
<keyword evidence="3 7" id="KW-0812">Transmembrane</keyword>
<keyword evidence="4" id="KW-0256">Endoplasmic reticulum</keyword>
<dbReference type="InterPro" id="IPR010742">
    <property type="entry name" value="RCAF1"/>
</dbReference>
<comment type="subcellular location">
    <subcellularLocation>
        <location evidence="1">Endoplasmic reticulum membrane</location>
        <topology evidence="1">Multi-pass membrane protein</topology>
    </subcellularLocation>
</comment>
<dbReference type="GO" id="GO:0005789">
    <property type="term" value="C:endoplasmic reticulum membrane"/>
    <property type="evidence" value="ECO:0007669"/>
    <property type="project" value="UniProtKB-SubCell"/>
</dbReference>
<evidence type="ECO:0000256" key="7">
    <source>
        <dbReference type="SAM" id="Phobius"/>
    </source>
</evidence>
<dbReference type="Proteomes" id="UP001139887">
    <property type="component" value="Unassembled WGS sequence"/>
</dbReference>
<proteinExistence type="inferred from homology"/>
<dbReference type="GO" id="GO:0097250">
    <property type="term" value="P:mitochondrial respirasome assembly"/>
    <property type="evidence" value="ECO:0007669"/>
    <property type="project" value="InterPro"/>
</dbReference>
<evidence type="ECO:0008006" key="10">
    <source>
        <dbReference type="Google" id="ProtNLM"/>
    </source>
</evidence>
<accession>A0A9W8M088</accession>
<evidence type="ECO:0000256" key="6">
    <source>
        <dbReference type="ARBA" id="ARBA00023136"/>
    </source>
</evidence>
<comment type="caution">
    <text evidence="8">The sequence shown here is derived from an EMBL/GenBank/DDBJ whole genome shotgun (WGS) entry which is preliminary data.</text>
</comment>
<dbReference type="GO" id="GO:0005739">
    <property type="term" value="C:mitochondrion"/>
    <property type="evidence" value="ECO:0007669"/>
    <property type="project" value="GOC"/>
</dbReference>
<evidence type="ECO:0000256" key="4">
    <source>
        <dbReference type="ARBA" id="ARBA00022824"/>
    </source>
</evidence>
<evidence type="ECO:0000256" key="1">
    <source>
        <dbReference type="ARBA" id="ARBA00004477"/>
    </source>
</evidence>
<name>A0A9W8M088_9FUNG</name>
<comment type="similarity">
    <text evidence="2">Belongs to the EMC6 family.</text>
</comment>
<keyword evidence="6 7" id="KW-0472">Membrane</keyword>
<dbReference type="EMBL" id="JANBUW010000002">
    <property type="protein sequence ID" value="KAJ2852588.1"/>
    <property type="molecule type" value="Genomic_DNA"/>
</dbReference>
<keyword evidence="9" id="KW-1185">Reference proteome</keyword>
<evidence type="ECO:0000256" key="5">
    <source>
        <dbReference type="ARBA" id="ARBA00022989"/>
    </source>
</evidence>
<evidence type="ECO:0000256" key="3">
    <source>
        <dbReference type="ARBA" id="ARBA00022692"/>
    </source>
</evidence>
<dbReference type="PANTHER" id="PTHR12906">
    <property type="entry name" value="PROTEIN C20ORF24 RAB5-INTERACTING PROTEIN"/>
    <property type="match status" value="1"/>
</dbReference>
<feature type="transmembrane region" description="Helical" evidence="7">
    <location>
        <begin position="60"/>
        <end position="80"/>
    </location>
</feature>
<dbReference type="PANTHER" id="PTHR12906:SF0">
    <property type="entry name" value="GEL COMPLEX SUBUNIT OPTI"/>
    <property type="match status" value="1"/>
</dbReference>
<evidence type="ECO:0000256" key="2">
    <source>
        <dbReference type="ARBA" id="ARBA00009436"/>
    </source>
</evidence>
<evidence type="ECO:0000313" key="8">
    <source>
        <dbReference type="EMBL" id="KAJ2852588.1"/>
    </source>
</evidence>
<dbReference type="InterPro" id="IPR029008">
    <property type="entry name" value="EMC6-like"/>
</dbReference>
<keyword evidence="5 7" id="KW-1133">Transmembrane helix</keyword>
<evidence type="ECO:0000313" key="9">
    <source>
        <dbReference type="Proteomes" id="UP001139887"/>
    </source>
</evidence>
<reference evidence="8" key="1">
    <citation type="submission" date="2022-07" db="EMBL/GenBank/DDBJ databases">
        <title>Phylogenomic reconstructions and comparative analyses of Kickxellomycotina fungi.</title>
        <authorList>
            <person name="Reynolds N.K."/>
            <person name="Stajich J.E."/>
            <person name="Barry K."/>
            <person name="Grigoriev I.V."/>
            <person name="Crous P."/>
            <person name="Smith M.E."/>
        </authorList>
    </citation>
    <scope>NUCLEOTIDE SEQUENCE</scope>
    <source>
        <strain evidence="8">NRRL 1566</strain>
    </source>
</reference>
<organism evidence="8 9">
    <name type="scientific">Coemansia brasiliensis</name>
    <dbReference type="NCBI Taxonomy" id="2650707"/>
    <lineage>
        <taxon>Eukaryota</taxon>
        <taxon>Fungi</taxon>
        <taxon>Fungi incertae sedis</taxon>
        <taxon>Zoopagomycota</taxon>
        <taxon>Kickxellomycotina</taxon>
        <taxon>Kickxellomycetes</taxon>
        <taxon>Kickxellales</taxon>
        <taxon>Kickxellaceae</taxon>
        <taxon>Coemansia</taxon>
    </lineage>
</organism>
<sequence length="117" mass="13173">MGTDKIEKQTKLTVWQRAFMRDQDWRKDELRTCIFWVVAAFSLATGFAFGLLGLRGLPCFIAYFAGVVVAPSMYWSNFLGIDEQDFGGKMEILNDSIGSGAAIFMLSWTGMYSLLYA</sequence>
<dbReference type="AlphaFoldDB" id="A0A9W8M088"/>
<dbReference type="Pfam" id="PF07019">
    <property type="entry name" value="EMC6"/>
    <property type="match status" value="1"/>
</dbReference>
<gene>
    <name evidence="8" type="ORF">IWW36_000217</name>
</gene>